<dbReference type="AlphaFoldDB" id="A0A6P8IAU1"/>
<dbReference type="Pfam" id="PF11566">
    <property type="entry name" value="PI31_Prot_N"/>
    <property type="match status" value="1"/>
</dbReference>
<accession>A0A6P8IAU1</accession>
<keyword evidence="3" id="KW-0647">Proteasome</keyword>
<evidence type="ECO:0000256" key="4">
    <source>
        <dbReference type="SAM" id="MobiDB-lite"/>
    </source>
</evidence>
<dbReference type="KEGG" id="aten:116297691"/>
<dbReference type="Proteomes" id="UP000515163">
    <property type="component" value="Unplaced"/>
</dbReference>
<feature type="region of interest" description="Disordered" evidence="4">
    <location>
        <begin position="153"/>
        <end position="299"/>
    </location>
</feature>
<evidence type="ECO:0000259" key="5">
    <source>
        <dbReference type="Pfam" id="PF11566"/>
    </source>
</evidence>
<dbReference type="GeneID" id="116297691"/>
<proteinExistence type="inferred from homology"/>
<reference evidence="7" key="1">
    <citation type="submission" date="2025-08" db="UniProtKB">
        <authorList>
            <consortium name="RefSeq"/>
        </authorList>
    </citation>
    <scope>IDENTIFICATION</scope>
    <source>
        <tissue evidence="7">Tentacle</tissue>
    </source>
</reference>
<feature type="compositionally biased region" description="Basic and acidic residues" evidence="4">
    <location>
        <begin position="185"/>
        <end position="201"/>
    </location>
</feature>
<protein>
    <recommendedName>
        <fullName evidence="2">Proteasome inhibitor PI31 subunit</fullName>
    </recommendedName>
</protein>
<sequence length="299" mass="33804">MAEGKIKNLLRLSKLRDKYDALILATHACLVERGYRCIGCGEERNTEDEFDYGETLPPEWNSLDDIYALQYRQGNSGPFYIFKALRLGNMIAIYVMEEDESKVQDTTLNVDDFTSNEMEYNKLDQNPQLMFNRAYKHLQQLRAKLNKEIVDKFASGRTTSHRPKEENQRIKKEQREQPRSVLQDDPPHLHPRQPPDFRDEWSPPEGTFPTYGDGDRFPGHPGGGGMIMDPFRSGDLPTLPGSSATPPGQLPRGSVPPGARFDPFGPVPPGGSRQDRRSGPFAGPDPDHLPPPGYDDMFM</sequence>
<dbReference type="Gene3D" id="3.40.1000.30">
    <property type="match status" value="1"/>
</dbReference>
<dbReference type="GO" id="GO:0043161">
    <property type="term" value="P:proteasome-mediated ubiquitin-dependent protein catabolic process"/>
    <property type="evidence" value="ECO:0007669"/>
    <property type="project" value="InterPro"/>
</dbReference>
<keyword evidence="6" id="KW-1185">Reference proteome</keyword>
<dbReference type="GO" id="GO:0000502">
    <property type="term" value="C:proteasome complex"/>
    <property type="evidence" value="ECO:0007669"/>
    <property type="project" value="UniProtKB-KW"/>
</dbReference>
<dbReference type="InParanoid" id="A0A6P8IAU1"/>
<dbReference type="PANTHER" id="PTHR13266">
    <property type="entry name" value="PROTEASOME INHIBITOR"/>
    <property type="match status" value="1"/>
</dbReference>
<dbReference type="FunCoup" id="A0A6P8IAU1">
    <property type="interactions" value="2397"/>
</dbReference>
<evidence type="ECO:0000256" key="1">
    <source>
        <dbReference type="ARBA" id="ARBA00006405"/>
    </source>
</evidence>
<dbReference type="RefSeq" id="XP_031561830.1">
    <property type="nucleotide sequence ID" value="XM_031705970.1"/>
</dbReference>
<evidence type="ECO:0000256" key="2">
    <source>
        <dbReference type="ARBA" id="ARBA00015575"/>
    </source>
</evidence>
<evidence type="ECO:0000256" key="3">
    <source>
        <dbReference type="ARBA" id="ARBA00022942"/>
    </source>
</evidence>
<dbReference type="PANTHER" id="PTHR13266:SF1">
    <property type="entry name" value="PROTEASOME INHIBITOR PI31 SUBUNIT"/>
    <property type="match status" value="1"/>
</dbReference>
<dbReference type="InterPro" id="IPR021625">
    <property type="entry name" value="PI31_Prot_N"/>
</dbReference>
<feature type="domain" description="PI31 proteasome regulator N-terminal" evidence="5">
    <location>
        <begin position="13"/>
        <end position="157"/>
    </location>
</feature>
<dbReference type="InterPro" id="IPR045128">
    <property type="entry name" value="PI31-like"/>
</dbReference>
<dbReference type="GO" id="GO:0070628">
    <property type="term" value="F:proteasome binding"/>
    <property type="evidence" value="ECO:0007669"/>
    <property type="project" value="InterPro"/>
</dbReference>
<evidence type="ECO:0000313" key="6">
    <source>
        <dbReference type="Proteomes" id="UP000515163"/>
    </source>
</evidence>
<organism evidence="6 7">
    <name type="scientific">Actinia tenebrosa</name>
    <name type="common">Australian red waratah sea anemone</name>
    <dbReference type="NCBI Taxonomy" id="6105"/>
    <lineage>
        <taxon>Eukaryota</taxon>
        <taxon>Metazoa</taxon>
        <taxon>Cnidaria</taxon>
        <taxon>Anthozoa</taxon>
        <taxon>Hexacorallia</taxon>
        <taxon>Actiniaria</taxon>
        <taxon>Actiniidae</taxon>
        <taxon>Actinia</taxon>
    </lineage>
</organism>
<comment type="similarity">
    <text evidence="1">Belongs to the proteasome inhibitor PI31 family.</text>
</comment>
<name>A0A6P8IAU1_ACTTE</name>
<gene>
    <name evidence="7" type="primary">LOC116297691</name>
</gene>
<feature type="compositionally biased region" description="Basic and acidic residues" evidence="4">
    <location>
        <begin position="162"/>
        <end position="178"/>
    </location>
</feature>
<dbReference type="GO" id="GO:0004866">
    <property type="term" value="F:endopeptidase inhibitor activity"/>
    <property type="evidence" value="ECO:0007669"/>
    <property type="project" value="InterPro"/>
</dbReference>
<dbReference type="OrthoDB" id="68090at2759"/>
<evidence type="ECO:0000313" key="7">
    <source>
        <dbReference type="RefSeq" id="XP_031561830.1"/>
    </source>
</evidence>